<evidence type="ECO:0008006" key="4">
    <source>
        <dbReference type="Google" id="ProtNLM"/>
    </source>
</evidence>
<name>K0R3C5_THAOC</name>
<feature type="compositionally biased region" description="Basic and acidic residues" evidence="1">
    <location>
        <begin position="644"/>
        <end position="654"/>
    </location>
</feature>
<feature type="compositionally biased region" description="Basic residues" evidence="1">
    <location>
        <begin position="809"/>
        <end position="819"/>
    </location>
</feature>
<evidence type="ECO:0000313" key="3">
    <source>
        <dbReference type="Proteomes" id="UP000266841"/>
    </source>
</evidence>
<accession>K0R3C5</accession>
<dbReference type="EMBL" id="AGNL01048155">
    <property type="protein sequence ID" value="EJK45909.1"/>
    <property type="molecule type" value="Genomic_DNA"/>
</dbReference>
<comment type="caution">
    <text evidence="2">The sequence shown here is derived from an EMBL/GenBank/DDBJ whole genome shotgun (WGS) entry which is preliminary data.</text>
</comment>
<feature type="compositionally biased region" description="Basic and acidic residues" evidence="1">
    <location>
        <begin position="670"/>
        <end position="691"/>
    </location>
</feature>
<evidence type="ECO:0000256" key="1">
    <source>
        <dbReference type="SAM" id="MobiDB-lite"/>
    </source>
</evidence>
<gene>
    <name evidence="2" type="ORF">THAOC_35454</name>
</gene>
<feature type="region of interest" description="Disordered" evidence="1">
    <location>
        <begin position="799"/>
        <end position="819"/>
    </location>
</feature>
<feature type="region of interest" description="Disordered" evidence="1">
    <location>
        <begin position="93"/>
        <end position="168"/>
    </location>
</feature>
<feature type="region of interest" description="Disordered" evidence="1">
    <location>
        <begin position="602"/>
        <end position="775"/>
    </location>
</feature>
<protein>
    <recommendedName>
        <fullName evidence="4">B30.2/SPRY domain-containing protein</fullName>
    </recommendedName>
</protein>
<organism evidence="2 3">
    <name type="scientific">Thalassiosira oceanica</name>
    <name type="common">Marine diatom</name>
    <dbReference type="NCBI Taxonomy" id="159749"/>
    <lineage>
        <taxon>Eukaryota</taxon>
        <taxon>Sar</taxon>
        <taxon>Stramenopiles</taxon>
        <taxon>Ochrophyta</taxon>
        <taxon>Bacillariophyta</taxon>
        <taxon>Coscinodiscophyceae</taxon>
        <taxon>Thalassiosirophycidae</taxon>
        <taxon>Thalassiosirales</taxon>
        <taxon>Thalassiosiraceae</taxon>
        <taxon>Thalassiosira</taxon>
    </lineage>
</organism>
<sequence>MMLCDGGPPTLAAKPSAPTRASRHRLMGGLRAPCFLSSAKGPRYLACHRRRPLSAVRRLLAFSVLLAGAVLCPSRSRFCGPLLPWSTLGDLREPNRGVDRQGLPGQGLDGQPVARGEEQAPQVLHAHGSHTCSSEPRGRRGVPPASEERKGRREVRQHHGMECARGAAKRRRVSTVESALASIDVLGHLAAFLEAGELCQVRATCKALGSRDDSAFDGLSMTEEVARRIYESASDEEKAMLPRHDGEGWIELYHHLLMLRARLTFDQLVGCCVEYQEGDKAAVHGIPGASSAICGNHIMRAGKHWATFVFGSEDLGHLGLQSVGVIRPLPGWDQWGLEDFHPFFDESILDDLLLERTSRWEGDVHCCHFYLNGDCWYSNWEGEVESFWEGVDNYDKGIHTLGLLLDLDSGTLSLYQNGQKPVGLAVLPLEVPVRPPVHLAPVREVLPLPLPQVAQEGRAVHRPRVPERRVGDVASHPPLLEPRHDDRRRVPHGVHLERLDAVRPPGPRAVRVVRGRRGEVPELVRAVLVGRLDRLEARVDEEAGTREGAAEAQAPREVVPPGRVARRDVRVGVEVHVVAPPRPDPGEGTADPQLRRELVQEAVGGPVEVPPPLPLGRRVGPEGRGGPRFVVGGPDDQQRGTPVPHDRALQRQERPPVLLAAEDAVPSPPEPRRRDRREREHGRVHDRRGEARAVPPRPSSVVPPQRGRRQGEDLPGTRPGRRTPRRDLGGRPEGREAHRPQVRDAGGEEDHPDEARDGAAEEVREGPPLPLDELLPGDVRGRRLLIIVVRGRVLPKPTRPAPPLLPARPRARQQRRRHGVHGLPDRLSVVVLREHVRPARERVLLVRDQVPRARGLVAELDDVPRRAPPALFLRRGAARQVREVGRASPPADAPTRIDARS</sequence>
<feature type="non-terminal residue" evidence="2">
    <location>
        <position position="901"/>
    </location>
</feature>
<reference evidence="2 3" key="1">
    <citation type="journal article" date="2012" name="Genome Biol.">
        <title>Genome and low-iron response of an oceanic diatom adapted to chronic iron limitation.</title>
        <authorList>
            <person name="Lommer M."/>
            <person name="Specht M."/>
            <person name="Roy A.S."/>
            <person name="Kraemer L."/>
            <person name="Andreson R."/>
            <person name="Gutowska M.A."/>
            <person name="Wolf J."/>
            <person name="Bergner S.V."/>
            <person name="Schilhabel M.B."/>
            <person name="Klostermeier U.C."/>
            <person name="Beiko R.G."/>
            <person name="Rosenstiel P."/>
            <person name="Hippler M."/>
            <person name="Laroche J."/>
        </authorList>
    </citation>
    <scope>NUCLEOTIDE SEQUENCE [LARGE SCALE GENOMIC DNA]</scope>
    <source>
        <strain evidence="2 3">CCMP1005</strain>
    </source>
</reference>
<dbReference type="AlphaFoldDB" id="K0R3C5"/>
<dbReference type="Proteomes" id="UP000266841">
    <property type="component" value="Unassembled WGS sequence"/>
</dbReference>
<keyword evidence="3" id="KW-1185">Reference proteome</keyword>
<feature type="compositionally biased region" description="Basic and acidic residues" evidence="1">
    <location>
        <begin position="725"/>
        <end position="765"/>
    </location>
</feature>
<feature type="region of interest" description="Disordered" evidence="1">
    <location>
        <begin position="882"/>
        <end position="901"/>
    </location>
</feature>
<evidence type="ECO:0000313" key="2">
    <source>
        <dbReference type="EMBL" id="EJK45909.1"/>
    </source>
</evidence>
<proteinExistence type="predicted"/>